<dbReference type="Gene3D" id="3.40.30.10">
    <property type="entry name" value="Glutaredoxin"/>
    <property type="match status" value="1"/>
</dbReference>
<dbReference type="PROSITE" id="PS51352">
    <property type="entry name" value="THIOREDOXIN_2"/>
    <property type="match status" value="1"/>
</dbReference>
<dbReference type="AlphaFoldDB" id="A0A6C0CAJ2"/>
<dbReference type="CDD" id="cd02961">
    <property type="entry name" value="PDI_a_family"/>
    <property type="match status" value="1"/>
</dbReference>
<accession>A0A6C0CAJ2</accession>
<protein>
    <recommendedName>
        <fullName evidence="1">Thioredoxin domain-containing protein</fullName>
    </recommendedName>
</protein>
<organism evidence="2">
    <name type="scientific">viral metagenome</name>
    <dbReference type="NCBI Taxonomy" id="1070528"/>
    <lineage>
        <taxon>unclassified sequences</taxon>
        <taxon>metagenomes</taxon>
        <taxon>organismal metagenomes</taxon>
    </lineage>
</organism>
<dbReference type="Pfam" id="PF00085">
    <property type="entry name" value="Thioredoxin"/>
    <property type="match status" value="1"/>
</dbReference>
<dbReference type="EMBL" id="MN739373">
    <property type="protein sequence ID" value="QHT01461.1"/>
    <property type="molecule type" value="Genomic_DNA"/>
</dbReference>
<dbReference type="InterPro" id="IPR036249">
    <property type="entry name" value="Thioredoxin-like_sf"/>
</dbReference>
<dbReference type="SUPFAM" id="SSF52833">
    <property type="entry name" value="Thioredoxin-like"/>
    <property type="match status" value="1"/>
</dbReference>
<feature type="domain" description="Thioredoxin" evidence="1">
    <location>
        <begin position="178"/>
        <end position="357"/>
    </location>
</feature>
<evidence type="ECO:0000259" key="1">
    <source>
        <dbReference type="PROSITE" id="PS51352"/>
    </source>
</evidence>
<reference evidence="2" key="1">
    <citation type="journal article" date="2020" name="Nature">
        <title>Giant virus diversity and host interactions through global metagenomics.</title>
        <authorList>
            <person name="Schulz F."/>
            <person name="Roux S."/>
            <person name="Paez-Espino D."/>
            <person name="Jungbluth S."/>
            <person name="Walsh D.A."/>
            <person name="Denef V.J."/>
            <person name="McMahon K.D."/>
            <person name="Konstantinidis K.T."/>
            <person name="Eloe-Fadrosh E.A."/>
            <person name="Kyrpides N.C."/>
            <person name="Woyke T."/>
        </authorList>
    </citation>
    <scope>NUCLEOTIDE SEQUENCE</scope>
    <source>
        <strain evidence="2">GVMAG-M-3300020192-26</strain>
    </source>
</reference>
<evidence type="ECO:0000313" key="2">
    <source>
        <dbReference type="EMBL" id="QHT01461.1"/>
    </source>
</evidence>
<name>A0A6C0CAJ2_9ZZZZ</name>
<sequence>MSQSDLNVHEQIKQYVNEIAQLKDQFDHSGNLDEKKNYLDKIRELHGKTKSFVLKHEIERINDFQKDYKLISKNNCLISYMELCIRKCEKKLRANGSEETSEEIFVPQEGSKKYTLRPKGDLYELSLNMPTETQGAPIKKNGLPFDSPSSTQFMNELREVNSATSDNELSVIGEKKVTQAGGFEPIFTQDDETLSGQVNAVQTEEGNNLVDEYLRNLKDLMRQNEVVHHEPTLTDQINNLETDEANGLVEEYDKGLKGIKESMYDVKKPTLVRFFASWCGYSRESTPAWKEFEKSSTIPGLQIVDLDVGNDPIKQNLAKSVGVSGFPTILLFKDGKIYKCNERAANGIELFCKEHMKK</sequence>
<proteinExistence type="predicted"/>
<dbReference type="InterPro" id="IPR013766">
    <property type="entry name" value="Thioredoxin_domain"/>
</dbReference>